<dbReference type="GO" id="GO:0005975">
    <property type="term" value="P:carbohydrate metabolic process"/>
    <property type="evidence" value="ECO:0007669"/>
    <property type="project" value="InterPro"/>
</dbReference>
<dbReference type="InterPro" id="IPR001223">
    <property type="entry name" value="Glyco_hydro18_cat"/>
</dbReference>
<sequence length="369" mass="42031">NLVPFNLTALALLLIFHTIMLLHKLGTVQTTSNNFMPSDINMCLSIRRMYAFVWEDHLQISADLTFISSVISLLRKHEFDGLDGDWEHSANRGSPPGDKHIKYFISADIQREMRAAFENEAKKSNKTRPLMSAAVSAGKDTTDSDMINVMTHDFHVSPDPIAGECNPLFRDPETNVDYAMNYWKNQGAPVERLIFDFPTYCNMFTCRNPADLSTGATTAGLSYLEICGFLKDGATLVWSQAQDVPYAYKGNQWVGCDNIKSFQIKVVDIHTILVLPFDRTVCLKLEQSSCHIPISNHQSEHNYWRCHWWQLPQWRFRFCAGKNQIYSCNSGKTYFRQCTAGKSCQKLPFSDSFCFCLSWPSSSSYRLTA</sequence>
<dbReference type="PROSITE" id="PS51910">
    <property type="entry name" value="GH18_2"/>
    <property type="match status" value="1"/>
</dbReference>
<dbReference type="GeneTree" id="ENSGT00940000165936"/>
<dbReference type="SUPFAM" id="SSF54556">
    <property type="entry name" value="Chitinase insertion domain"/>
    <property type="match status" value="1"/>
</dbReference>
<dbReference type="GO" id="GO:0005576">
    <property type="term" value="C:extracellular region"/>
    <property type="evidence" value="ECO:0007669"/>
    <property type="project" value="TreeGrafter"/>
</dbReference>
<dbReference type="Proteomes" id="UP000265080">
    <property type="component" value="Chromosome 8"/>
</dbReference>
<dbReference type="SMART" id="SM00636">
    <property type="entry name" value="Glyco_18"/>
    <property type="match status" value="1"/>
</dbReference>
<dbReference type="InterPro" id="IPR050314">
    <property type="entry name" value="Glycosyl_Hydrlase_18"/>
</dbReference>
<dbReference type="Gene3D" id="3.20.20.80">
    <property type="entry name" value="Glycosidases"/>
    <property type="match status" value="1"/>
</dbReference>
<evidence type="ECO:0000259" key="2">
    <source>
        <dbReference type="PROSITE" id="PS51910"/>
    </source>
</evidence>
<keyword evidence="4" id="KW-1185">Reference proteome</keyword>
<proteinExistence type="predicted"/>
<dbReference type="Pfam" id="PF00704">
    <property type="entry name" value="Glyco_hydro_18"/>
    <property type="match status" value="1"/>
</dbReference>
<evidence type="ECO:0000256" key="1">
    <source>
        <dbReference type="SAM" id="SignalP"/>
    </source>
</evidence>
<reference evidence="3" key="3">
    <citation type="submission" date="2025-09" db="UniProtKB">
        <authorList>
            <consortium name="Ensembl"/>
        </authorList>
    </citation>
    <scope>IDENTIFICATION</scope>
</reference>
<organism evidence="3 4">
    <name type="scientific">Amphiprion percula</name>
    <name type="common">Orange clownfish</name>
    <name type="synonym">Lutjanus percula</name>
    <dbReference type="NCBI Taxonomy" id="161767"/>
    <lineage>
        <taxon>Eukaryota</taxon>
        <taxon>Metazoa</taxon>
        <taxon>Chordata</taxon>
        <taxon>Craniata</taxon>
        <taxon>Vertebrata</taxon>
        <taxon>Euteleostomi</taxon>
        <taxon>Actinopterygii</taxon>
        <taxon>Neopterygii</taxon>
        <taxon>Teleostei</taxon>
        <taxon>Neoteleostei</taxon>
        <taxon>Acanthomorphata</taxon>
        <taxon>Ovalentaria</taxon>
        <taxon>Pomacentridae</taxon>
        <taxon>Amphiprion</taxon>
    </lineage>
</organism>
<reference evidence="3" key="2">
    <citation type="submission" date="2025-08" db="UniProtKB">
        <authorList>
            <consortium name="Ensembl"/>
        </authorList>
    </citation>
    <scope>IDENTIFICATION</scope>
</reference>
<dbReference type="AlphaFoldDB" id="A0A3P8TTW9"/>
<reference evidence="3 4" key="1">
    <citation type="submission" date="2018-03" db="EMBL/GenBank/DDBJ databases">
        <title>Finding Nemo's genes: A chromosome-scale reference assembly of the genome of the orange clownfish Amphiprion percula.</title>
        <authorList>
            <person name="Lehmann R."/>
        </authorList>
    </citation>
    <scope>NUCLEOTIDE SEQUENCE</scope>
</reference>
<dbReference type="PANTHER" id="PTHR11177">
    <property type="entry name" value="CHITINASE"/>
    <property type="match status" value="1"/>
</dbReference>
<dbReference type="STRING" id="161767.ENSAPEP00000028081"/>
<dbReference type="Ensembl" id="ENSAPET00000028825.1">
    <property type="protein sequence ID" value="ENSAPEP00000028081.1"/>
    <property type="gene ID" value="ENSAPEG00000019751.1"/>
</dbReference>
<feature type="chain" id="PRO_5018132978" description="GH18 domain-containing protein" evidence="1">
    <location>
        <begin position="31"/>
        <end position="369"/>
    </location>
</feature>
<evidence type="ECO:0000313" key="4">
    <source>
        <dbReference type="Proteomes" id="UP000265080"/>
    </source>
</evidence>
<dbReference type="InterPro" id="IPR017853">
    <property type="entry name" value="GH"/>
</dbReference>
<keyword evidence="1" id="KW-0732">Signal</keyword>
<accession>A0A3P8TTW9</accession>
<protein>
    <recommendedName>
        <fullName evidence="2">GH18 domain-containing protein</fullName>
    </recommendedName>
</protein>
<dbReference type="Gene3D" id="3.10.50.10">
    <property type="match status" value="1"/>
</dbReference>
<dbReference type="GO" id="GO:0008061">
    <property type="term" value="F:chitin binding"/>
    <property type="evidence" value="ECO:0007669"/>
    <property type="project" value="InterPro"/>
</dbReference>
<dbReference type="InterPro" id="IPR011583">
    <property type="entry name" value="Chitinase_II/V-like_cat"/>
</dbReference>
<dbReference type="SUPFAM" id="SSF51445">
    <property type="entry name" value="(Trans)glycosidases"/>
    <property type="match status" value="1"/>
</dbReference>
<evidence type="ECO:0000313" key="3">
    <source>
        <dbReference type="Ensembl" id="ENSAPEP00000028081.1"/>
    </source>
</evidence>
<dbReference type="PANTHER" id="PTHR11177:SF405">
    <property type="entry name" value="CHITINASE"/>
    <property type="match status" value="1"/>
</dbReference>
<name>A0A3P8TTW9_AMPPE</name>
<dbReference type="InterPro" id="IPR029070">
    <property type="entry name" value="Chitinase_insertion_sf"/>
</dbReference>
<feature type="signal peptide" evidence="1">
    <location>
        <begin position="1"/>
        <end position="30"/>
    </location>
</feature>
<feature type="domain" description="GH18" evidence="2">
    <location>
        <begin position="1"/>
        <end position="307"/>
    </location>
</feature>